<dbReference type="EMBL" id="GEDC01019760">
    <property type="protein sequence ID" value="JAS17538.1"/>
    <property type="molecule type" value="Transcribed_RNA"/>
</dbReference>
<evidence type="ECO:0000256" key="3">
    <source>
        <dbReference type="SAM" id="MobiDB-lite"/>
    </source>
</evidence>
<feature type="domain" description="K Homology" evidence="4">
    <location>
        <begin position="131"/>
        <end position="202"/>
    </location>
</feature>
<dbReference type="InterPro" id="IPR004088">
    <property type="entry name" value="KH_dom_type_1"/>
</dbReference>
<keyword evidence="1" id="KW-0677">Repeat</keyword>
<dbReference type="Gene3D" id="3.30.1370.10">
    <property type="entry name" value="K Homology domain, type 1"/>
    <property type="match status" value="2"/>
</dbReference>
<dbReference type="InterPro" id="IPR036612">
    <property type="entry name" value="KH_dom_type_1_sf"/>
</dbReference>
<evidence type="ECO:0000259" key="4">
    <source>
        <dbReference type="SMART" id="SM00322"/>
    </source>
</evidence>
<dbReference type="PANTHER" id="PTHR10288">
    <property type="entry name" value="KH DOMAIN CONTAINING RNA BINDING PROTEIN"/>
    <property type="match status" value="1"/>
</dbReference>
<keyword evidence="2" id="KW-0694">RNA-binding</keyword>
<accession>A0A1B6CVU1</accession>
<feature type="region of interest" description="Disordered" evidence="3">
    <location>
        <begin position="85"/>
        <end position="125"/>
    </location>
</feature>
<feature type="non-terminal residue" evidence="5">
    <location>
        <position position="275"/>
    </location>
</feature>
<dbReference type="SMART" id="SM00322">
    <property type="entry name" value="KH"/>
    <property type="match status" value="2"/>
</dbReference>
<dbReference type="CDD" id="cd22396">
    <property type="entry name" value="KH-I_FUBP_rpt1"/>
    <property type="match status" value="1"/>
</dbReference>
<evidence type="ECO:0000256" key="1">
    <source>
        <dbReference type="ARBA" id="ARBA00022737"/>
    </source>
</evidence>
<proteinExistence type="predicted"/>
<dbReference type="PROSITE" id="PS50084">
    <property type="entry name" value="KH_TYPE_1"/>
    <property type="match status" value="2"/>
</dbReference>
<organism evidence="5">
    <name type="scientific">Clastoptera arizonana</name>
    <name type="common">Arizona spittle bug</name>
    <dbReference type="NCBI Taxonomy" id="38151"/>
    <lineage>
        <taxon>Eukaryota</taxon>
        <taxon>Metazoa</taxon>
        <taxon>Ecdysozoa</taxon>
        <taxon>Arthropoda</taxon>
        <taxon>Hexapoda</taxon>
        <taxon>Insecta</taxon>
        <taxon>Pterygota</taxon>
        <taxon>Neoptera</taxon>
        <taxon>Paraneoptera</taxon>
        <taxon>Hemiptera</taxon>
        <taxon>Auchenorrhyncha</taxon>
        <taxon>Cercopoidea</taxon>
        <taxon>Clastopteridae</taxon>
        <taxon>Clastoptera</taxon>
    </lineage>
</organism>
<dbReference type="Pfam" id="PF00013">
    <property type="entry name" value="KH_1"/>
    <property type="match status" value="2"/>
</dbReference>
<dbReference type="CDD" id="cd22397">
    <property type="entry name" value="KH-I_FUBP_rpt2"/>
    <property type="match status" value="1"/>
</dbReference>
<dbReference type="AlphaFoldDB" id="A0A1B6CVU1"/>
<reference evidence="5" key="1">
    <citation type="submission" date="2015-12" db="EMBL/GenBank/DDBJ databases">
        <title>De novo transcriptome assembly of four potential Pierce s Disease insect vectors from Arizona vineyards.</title>
        <authorList>
            <person name="Tassone E.E."/>
        </authorList>
    </citation>
    <scope>NUCLEOTIDE SEQUENCE</scope>
</reference>
<feature type="domain" description="K Homology" evidence="4">
    <location>
        <begin position="16"/>
        <end position="86"/>
    </location>
</feature>
<feature type="compositionally biased region" description="Gly residues" evidence="3">
    <location>
        <begin position="103"/>
        <end position="123"/>
    </location>
</feature>
<evidence type="ECO:0000256" key="2">
    <source>
        <dbReference type="PROSITE-ProRule" id="PRU00117"/>
    </source>
</evidence>
<protein>
    <recommendedName>
        <fullName evidence="4">K Homology domain-containing protein</fullName>
    </recommendedName>
</protein>
<dbReference type="SUPFAM" id="SSF54791">
    <property type="entry name" value="Eukaryotic type KH-domain (KH-domain type I)"/>
    <property type="match status" value="2"/>
</dbReference>
<evidence type="ECO:0000313" key="5">
    <source>
        <dbReference type="EMBL" id="JAS17538.1"/>
    </source>
</evidence>
<dbReference type="GO" id="GO:0003723">
    <property type="term" value="F:RNA binding"/>
    <property type="evidence" value="ECO:0007669"/>
    <property type="project" value="UniProtKB-UniRule"/>
</dbReference>
<feature type="region of interest" description="Disordered" evidence="3">
    <location>
        <begin position="207"/>
        <end position="260"/>
    </location>
</feature>
<gene>
    <name evidence="5" type="ORF">g.18889</name>
</gene>
<dbReference type="InterPro" id="IPR004087">
    <property type="entry name" value="KH_dom"/>
</dbReference>
<name>A0A1B6CVU1_9HEMI</name>
<dbReference type="GO" id="GO:0010468">
    <property type="term" value="P:regulation of gene expression"/>
    <property type="evidence" value="ECO:0007669"/>
    <property type="project" value="UniProtKB-ARBA"/>
</dbReference>
<feature type="compositionally biased region" description="Gly residues" evidence="3">
    <location>
        <begin position="216"/>
        <end position="247"/>
    </location>
</feature>
<sequence length="275" mass="28458">MVGLSTPINVQSSLEGSNDDALLLLQQDYNKIIGRGGEQISRLQSESGCKIQMAPDSGGLPDRLCTLTGNAQAISRAKDLISSIVQQRSRTEGPGGRMDDMGMSGGGGGSNSSGGGVGGGGSGNMSHFSSNNYQVEIMVPGPKVGLIIGKGGETIKQLQEKSGAKMVVIQEGPSQENEKPLRISGDPQKVEHAKALVYELIAEKEIQRRDSESGRGRGNARGGFDGRMGGGPGGRDFQDRGGGGRGWDNGRNGGDKSESTFVVPAAKCGVIIGRG</sequence>